<evidence type="ECO:0000313" key="9">
    <source>
        <dbReference type="EMBL" id="NYF98569.1"/>
    </source>
</evidence>
<keyword evidence="10" id="KW-1185">Reference proteome</keyword>
<gene>
    <name evidence="9" type="ORF">BJY20_001961</name>
</gene>
<comment type="caution">
    <text evidence="9">The sequence shown here is derived from an EMBL/GenBank/DDBJ whole genome shotgun (WGS) entry which is preliminary data.</text>
</comment>
<feature type="transmembrane region" description="Helical" evidence="7">
    <location>
        <begin position="12"/>
        <end position="34"/>
    </location>
</feature>
<evidence type="ECO:0000256" key="5">
    <source>
        <dbReference type="ARBA" id="ARBA00022989"/>
    </source>
</evidence>
<evidence type="ECO:0000256" key="1">
    <source>
        <dbReference type="ARBA" id="ARBA00004651"/>
    </source>
</evidence>
<evidence type="ECO:0000256" key="2">
    <source>
        <dbReference type="ARBA" id="ARBA00022475"/>
    </source>
</evidence>
<dbReference type="InterPro" id="IPR036938">
    <property type="entry name" value="PAP2/HPO_sf"/>
</dbReference>
<keyword evidence="6 7" id="KW-0472">Membrane</keyword>
<dbReference type="EMBL" id="JACCAE010000001">
    <property type="protein sequence ID" value="NYF98569.1"/>
    <property type="molecule type" value="Genomic_DNA"/>
</dbReference>
<dbReference type="SMART" id="SM00014">
    <property type="entry name" value="acidPPc"/>
    <property type="match status" value="1"/>
</dbReference>
<feature type="transmembrane region" description="Helical" evidence="7">
    <location>
        <begin position="64"/>
        <end position="88"/>
    </location>
</feature>
<dbReference type="GO" id="GO:0050380">
    <property type="term" value="F:undecaprenyl-diphosphatase activity"/>
    <property type="evidence" value="ECO:0007669"/>
    <property type="project" value="UniProtKB-EC"/>
</dbReference>
<dbReference type="EC" id="3.6.1.27" evidence="9"/>
<protein>
    <submittedName>
        <fullName evidence="9">Undecaprenyl-diphosphatase</fullName>
        <ecNumber evidence="9">3.6.1.27</ecNumber>
    </submittedName>
</protein>
<feature type="transmembrane region" description="Helical" evidence="7">
    <location>
        <begin position="192"/>
        <end position="213"/>
    </location>
</feature>
<comment type="subcellular location">
    <subcellularLocation>
        <location evidence="1">Cell membrane</location>
        <topology evidence="1">Multi-pass membrane protein</topology>
    </subcellularLocation>
</comment>
<keyword evidence="2" id="KW-1003">Cell membrane</keyword>
<feature type="domain" description="Phosphatidic acid phosphatase type 2/haloperoxidase" evidence="8">
    <location>
        <begin position="97"/>
        <end position="207"/>
    </location>
</feature>
<dbReference type="Pfam" id="PF01569">
    <property type="entry name" value="PAP2"/>
    <property type="match status" value="1"/>
</dbReference>
<keyword evidence="4 9" id="KW-0378">Hydrolase</keyword>
<dbReference type="Gene3D" id="1.20.144.10">
    <property type="entry name" value="Phosphatidic acid phosphatase type 2/haloperoxidase"/>
    <property type="match status" value="1"/>
</dbReference>
<keyword evidence="3 7" id="KW-0812">Transmembrane</keyword>
<keyword evidence="5 7" id="KW-1133">Transmembrane helix</keyword>
<dbReference type="InterPro" id="IPR000326">
    <property type="entry name" value="PAP2/HPO"/>
</dbReference>
<dbReference type="PANTHER" id="PTHR14969">
    <property type="entry name" value="SPHINGOSINE-1-PHOSPHATE PHOSPHOHYDROLASE"/>
    <property type="match status" value="1"/>
</dbReference>
<evidence type="ECO:0000256" key="7">
    <source>
        <dbReference type="SAM" id="Phobius"/>
    </source>
</evidence>
<organism evidence="9 10">
    <name type="scientific">Janibacter cremeus</name>
    <dbReference type="NCBI Taxonomy" id="1285192"/>
    <lineage>
        <taxon>Bacteria</taxon>
        <taxon>Bacillati</taxon>
        <taxon>Actinomycetota</taxon>
        <taxon>Actinomycetes</taxon>
        <taxon>Micrococcales</taxon>
        <taxon>Intrasporangiaceae</taxon>
        <taxon>Janibacter</taxon>
    </lineage>
</organism>
<evidence type="ECO:0000313" key="10">
    <source>
        <dbReference type="Proteomes" id="UP000554054"/>
    </source>
</evidence>
<feature type="transmembrane region" description="Helical" evidence="7">
    <location>
        <begin position="168"/>
        <end position="186"/>
    </location>
</feature>
<feature type="transmembrane region" description="Helical" evidence="7">
    <location>
        <begin position="138"/>
        <end position="161"/>
    </location>
</feature>
<dbReference type="GO" id="GO:0005886">
    <property type="term" value="C:plasma membrane"/>
    <property type="evidence" value="ECO:0007669"/>
    <property type="project" value="UniProtKB-SubCell"/>
</dbReference>
<dbReference type="PANTHER" id="PTHR14969:SF62">
    <property type="entry name" value="DECAPRENYLPHOSPHORYL-5-PHOSPHORIBOSE PHOSPHATASE RV3807C-RELATED"/>
    <property type="match status" value="1"/>
</dbReference>
<accession>A0A852VRJ7</accession>
<proteinExistence type="predicted"/>
<name>A0A852VRJ7_9MICO</name>
<evidence type="ECO:0000256" key="6">
    <source>
        <dbReference type="ARBA" id="ARBA00023136"/>
    </source>
</evidence>
<dbReference type="SUPFAM" id="SSF48317">
    <property type="entry name" value="Acid phosphatase/Vanadium-dependent haloperoxidase"/>
    <property type="match status" value="1"/>
</dbReference>
<evidence type="ECO:0000256" key="3">
    <source>
        <dbReference type="ARBA" id="ARBA00022692"/>
    </source>
</evidence>
<dbReference type="Proteomes" id="UP000554054">
    <property type="component" value="Unassembled WGS sequence"/>
</dbReference>
<reference evidence="9 10" key="1">
    <citation type="submission" date="2020-07" db="EMBL/GenBank/DDBJ databases">
        <title>Sequencing the genomes of 1000 actinobacteria strains.</title>
        <authorList>
            <person name="Klenk H.-P."/>
        </authorList>
    </citation>
    <scope>NUCLEOTIDE SEQUENCE [LARGE SCALE GENOMIC DNA]</scope>
    <source>
        <strain evidence="9 10">DSM 26154</strain>
    </source>
</reference>
<sequence length="216" mass="22397">MADERPSPARLGSALAAMTGVMLLVAALGEWVLLPSATVRDLDEGGVARAIGLLAEFPGVQNAAVVWAGLSGPWLVHPLVLVVALLLLARGRVTPRALLVVAVGLVGWALGTLCKLLVERPRPADAIVEVSNWSYPSGHATNVALGTVLLIALVTFVHTAWIRWGTTVLVLAGAALTAADRLVLGVHYPSDVLAGLVLGTAMALVGLWVGRVLPRA</sequence>
<feature type="transmembrane region" description="Helical" evidence="7">
    <location>
        <begin position="97"/>
        <end position="118"/>
    </location>
</feature>
<evidence type="ECO:0000256" key="4">
    <source>
        <dbReference type="ARBA" id="ARBA00022801"/>
    </source>
</evidence>
<evidence type="ECO:0000259" key="8">
    <source>
        <dbReference type="SMART" id="SM00014"/>
    </source>
</evidence>
<dbReference type="RefSeq" id="WP_185991364.1">
    <property type="nucleotide sequence ID" value="NZ_JACCAE010000001.1"/>
</dbReference>
<dbReference type="AlphaFoldDB" id="A0A852VRJ7"/>